<name>A0ABS7RHG5_9ACTN</name>
<sequence length="843" mass="91700">MPSDHVPHHPTDAGTRARRRRPLSWPVGLTAGAVLAATFAVPASAHDSDHADATDPAAAGAVSRSAAEATDPLAQDPTTPQRAAANTAAVAARRSSPDPTLLPGLAPAPRRDVPEDRYAMAGGCYGIATGGRWVVRDGDGFRAVAGRVDAATPLHFQATTLGRYLLFGDRRDFVARDTGAPPGLGGAERVVAADRPSPEADWTVTRRGTSYRFTLPRTGRALAVDRDGRLVLAATPAPFSIRRTAGCARWPEVRTNVSGRPFRGATGFAEVRGYADAHTHGMAFEFLGGEVHCGRPWHPYGVTYALRDCEDHTATAGRGAALESFLSGDPDGHDPVGWPTFRDWPAPDSLTHEGTYYRWMERSWRGGLRLFVNLLVENNKLCELYPLKRNSCDDMDSIRLQARRMRQFERYVDAQAGGPGEGWYRIVRSPFEAREVINDGKLAVVMGIETSVVFGCTVKLDVPQCGKDEIDRQLDVVHRMGVRQMELVNKFDNALSGVAGDEGTTGVAVNSANFLETGSFWRMRSCPSTYGDRVHDKEQYAVPREVSERDPLFGAIADAYAPALPAAAPVYPAAPHCNERGLTDLGRFTVRGLAERKMLFDPDHMSVRARRASLDLVDRLDYSGILSSHSWSTPDAYPRIARLGGFIAPYAGDSTGFVDKWRYHVGRADRRYFFGLGFGADINGLGAQGDPRGADAEDPVTYPFRGLGGVTVGRQVSGRRVYDVNVDGVAHYGLYPDWVEDLRRLAGGAIVEDMARGSEAYLQMWERALGVGGNGCADGSALRRVAAFRDLPRGASTRRVLFAVGQPAARIDHAYSYCARTASGERTRLRVVFDDTGRLLRVV</sequence>
<evidence type="ECO:0008006" key="4">
    <source>
        <dbReference type="Google" id="ProtNLM"/>
    </source>
</evidence>
<gene>
    <name evidence="2" type="ORF">K1X13_03895</name>
</gene>
<feature type="region of interest" description="Disordered" evidence="1">
    <location>
        <begin position="1"/>
        <end position="23"/>
    </location>
</feature>
<keyword evidence="3" id="KW-1185">Reference proteome</keyword>
<dbReference type="Gene3D" id="3.20.20.140">
    <property type="entry name" value="Metal-dependent hydrolases"/>
    <property type="match status" value="1"/>
</dbReference>
<feature type="region of interest" description="Disordered" evidence="1">
    <location>
        <begin position="43"/>
        <end position="109"/>
    </location>
</feature>
<protein>
    <recommendedName>
        <fullName evidence="4">Peptidase</fullName>
    </recommendedName>
</protein>
<comment type="caution">
    <text evidence="2">The sequence shown here is derived from an EMBL/GenBank/DDBJ whole genome shotgun (WGS) entry which is preliminary data.</text>
</comment>
<proteinExistence type="predicted"/>
<evidence type="ECO:0000313" key="2">
    <source>
        <dbReference type="EMBL" id="MBY9073959.1"/>
    </source>
</evidence>
<dbReference type="Proteomes" id="UP000754710">
    <property type="component" value="Unassembled WGS sequence"/>
</dbReference>
<accession>A0ABS7RHG5</accession>
<evidence type="ECO:0000256" key="1">
    <source>
        <dbReference type="SAM" id="MobiDB-lite"/>
    </source>
</evidence>
<dbReference type="EMBL" id="JAIEZQ010000001">
    <property type="protein sequence ID" value="MBY9073959.1"/>
    <property type="molecule type" value="Genomic_DNA"/>
</dbReference>
<feature type="compositionally biased region" description="Low complexity" evidence="1">
    <location>
        <begin position="54"/>
        <end position="69"/>
    </location>
</feature>
<feature type="compositionally biased region" description="Basic and acidic residues" evidence="1">
    <location>
        <begin position="1"/>
        <end position="11"/>
    </location>
</feature>
<organism evidence="2 3">
    <name type="scientific">Nocardioides jiangsuensis</name>
    <dbReference type="NCBI Taxonomy" id="2866161"/>
    <lineage>
        <taxon>Bacteria</taxon>
        <taxon>Bacillati</taxon>
        <taxon>Actinomycetota</taxon>
        <taxon>Actinomycetes</taxon>
        <taxon>Propionibacteriales</taxon>
        <taxon>Nocardioidaceae</taxon>
        <taxon>Nocardioides</taxon>
    </lineage>
</organism>
<dbReference type="SUPFAM" id="SSF51556">
    <property type="entry name" value="Metallo-dependent hydrolases"/>
    <property type="match status" value="1"/>
</dbReference>
<dbReference type="RefSeq" id="WP_221023695.1">
    <property type="nucleotide sequence ID" value="NZ_JAIEZQ010000001.1"/>
</dbReference>
<reference evidence="2 3" key="1">
    <citation type="submission" date="2021-08" db="EMBL/GenBank/DDBJ databases">
        <title>Nocardioides bacterium WL0053 sp. nov., isolated from the sediment.</title>
        <authorList>
            <person name="Wang L."/>
            <person name="Zhang D."/>
            <person name="Zhang A."/>
        </authorList>
    </citation>
    <scope>NUCLEOTIDE SEQUENCE [LARGE SCALE GENOMIC DNA]</scope>
    <source>
        <strain evidence="2 3">WL0053</strain>
    </source>
</reference>
<evidence type="ECO:0000313" key="3">
    <source>
        <dbReference type="Proteomes" id="UP000754710"/>
    </source>
</evidence>
<feature type="compositionally biased region" description="Low complexity" evidence="1">
    <location>
        <begin position="82"/>
        <end position="94"/>
    </location>
</feature>
<dbReference type="InterPro" id="IPR032466">
    <property type="entry name" value="Metal_Hydrolase"/>
</dbReference>